<proteinExistence type="predicted"/>
<organism evidence="2 3">
    <name type="scientific">Streptomyces fildesensis</name>
    <dbReference type="NCBI Taxonomy" id="375757"/>
    <lineage>
        <taxon>Bacteria</taxon>
        <taxon>Bacillati</taxon>
        <taxon>Actinomycetota</taxon>
        <taxon>Actinomycetes</taxon>
        <taxon>Kitasatosporales</taxon>
        <taxon>Streptomycetaceae</taxon>
        <taxon>Streptomyces</taxon>
    </lineage>
</organism>
<dbReference type="Pfam" id="PF19690">
    <property type="entry name" value="DUF6191"/>
    <property type="match status" value="1"/>
</dbReference>
<reference evidence="2 3" key="1">
    <citation type="submission" date="2024-10" db="EMBL/GenBank/DDBJ databases">
        <title>The Natural Products Discovery Center: Release of the First 8490 Sequenced Strains for Exploring Actinobacteria Biosynthetic Diversity.</title>
        <authorList>
            <person name="Kalkreuter E."/>
            <person name="Kautsar S.A."/>
            <person name="Yang D."/>
            <person name="Bader C.D."/>
            <person name="Teijaro C.N."/>
            <person name="Fluegel L."/>
            <person name="Davis C.M."/>
            <person name="Simpson J.R."/>
            <person name="Lauterbach L."/>
            <person name="Steele A.D."/>
            <person name="Gui C."/>
            <person name="Meng S."/>
            <person name="Li G."/>
            <person name="Viehrig K."/>
            <person name="Ye F."/>
            <person name="Su P."/>
            <person name="Kiefer A.F."/>
            <person name="Nichols A."/>
            <person name="Cepeda A.J."/>
            <person name="Yan W."/>
            <person name="Fan B."/>
            <person name="Jiang Y."/>
            <person name="Adhikari A."/>
            <person name="Zheng C.-J."/>
            <person name="Schuster L."/>
            <person name="Cowan T.M."/>
            <person name="Smanski M.J."/>
            <person name="Chevrette M.G."/>
            <person name="De Carvalho L.P.S."/>
            <person name="Shen B."/>
        </authorList>
    </citation>
    <scope>NUCLEOTIDE SEQUENCE [LARGE SCALE GENOMIC DNA]</scope>
    <source>
        <strain evidence="2 3">NPDC053399</strain>
    </source>
</reference>
<sequence length="31" mass="3263">MALRDEEGDGAPPRSRIDLDGGTAVLRIPPS</sequence>
<evidence type="ECO:0000313" key="3">
    <source>
        <dbReference type="Proteomes" id="UP001614394"/>
    </source>
</evidence>
<comment type="caution">
    <text evidence="2">The sequence shown here is derived from an EMBL/GenBank/DDBJ whole genome shotgun (WGS) entry which is preliminary data.</text>
</comment>
<accession>A0ABW8CJN6</accession>
<dbReference type="RefSeq" id="WP_399658342.1">
    <property type="nucleotide sequence ID" value="NZ_JBITYG010000021.1"/>
</dbReference>
<evidence type="ECO:0000256" key="1">
    <source>
        <dbReference type="SAM" id="MobiDB-lite"/>
    </source>
</evidence>
<dbReference type="EMBL" id="JBITYG010000021">
    <property type="protein sequence ID" value="MFI9106660.1"/>
    <property type="molecule type" value="Genomic_DNA"/>
</dbReference>
<protein>
    <submittedName>
        <fullName evidence="2">DUF6191 domain-containing protein</fullName>
    </submittedName>
</protein>
<name>A0ABW8CJN6_9ACTN</name>
<keyword evidence="3" id="KW-1185">Reference proteome</keyword>
<gene>
    <name evidence="2" type="ORF">ACIGXA_39810</name>
</gene>
<feature type="region of interest" description="Disordered" evidence="1">
    <location>
        <begin position="1"/>
        <end position="31"/>
    </location>
</feature>
<dbReference type="InterPro" id="IPR045684">
    <property type="entry name" value="DUF6191"/>
</dbReference>
<dbReference type="Proteomes" id="UP001614394">
    <property type="component" value="Unassembled WGS sequence"/>
</dbReference>
<evidence type="ECO:0000313" key="2">
    <source>
        <dbReference type="EMBL" id="MFI9106660.1"/>
    </source>
</evidence>